<keyword evidence="4" id="KW-0503">Monooxygenase</keyword>
<evidence type="ECO:0000256" key="1">
    <source>
        <dbReference type="ARBA" id="ARBA00022630"/>
    </source>
</evidence>
<evidence type="ECO:0000313" key="6">
    <source>
        <dbReference type="Proteomes" id="UP000235371"/>
    </source>
</evidence>
<keyword evidence="1" id="KW-0285">Flavoprotein</keyword>
<accession>A0A2J6SIZ7</accession>
<sequence>MKKLAKFVREVRAIAIENGRAATDVNFFPMIVPIVGRAMEEALDDRYEANAGWEGGLATISSFMNVDFSKCPVDEPFDVEGLKDRSSAIHSLIACAKTYAGHEGKLLTLRMLGHAFAFCRCGQWYVGTPESIADVFESFVNEANIDGLNVAYELRLKL</sequence>
<dbReference type="InterPro" id="IPR051260">
    <property type="entry name" value="Diverse_substr_monoxygenases"/>
</dbReference>
<dbReference type="Proteomes" id="UP000235371">
    <property type="component" value="Unassembled WGS sequence"/>
</dbReference>
<name>A0A2J6SIZ7_9HELO</name>
<dbReference type="GO" id="GO:0016705">
    <property type="term" value="F:oxidoreductase activity, acting on paired donors, with incorporation or reduction of molecular oxygen"/>
    <property type="evidence" value="ECO:0007669"/>
    <property type="project" value="InterPro"/>
</dbReference>
<protein>
    <submittedName>
        <fullName evidence="5">Uncharacterized protein</fullName>
    </submittedName>
</protein>
<dbReference type="Gene3D" id="3.20.20.30">
    <property type="entry name" value="Luciferase-like domain"/>
    <property type="match status" value="1"/>
</dbReference>
<dbReference type="AlphaFoldDB" id="A0A2J6SIZ7"/>
<dbReference type="InParanoid" id="A0A2J6SIZ7"/>
<keyword evidence="6" id="KW-1185">Reference proteome</keyword>
<gene>
    <name evidence="5" type="ORF">K444DRAFT_622090</name>
</gene>
<keyword evidence="3" id="KW-0560">Oxidoreductase</keyword>
<dbReference type="PANTHER" id="PTHR30011">
    <property type="entry name" value="ALKANESULFONATE MONOOXYGENASE-RELATED"/>
    <property type="match status" value="1"/>
</dbReference>
<dbReference type="STRING" id="1095630.A0A2J6SIZ7"/>
<dbReference type="PANTHER" id="PTHR30011:SF16">
    <property type="entry name" value="C2H2 FINGER DOMAIN TRANSCRIPTION FACTOR (EUROFUNG)-RELATED"/>
    <property type="match status" value="1"/>
</dbReference>
<keyword evidence="2" id="KW-0288">FMN</keyword>
<dbReference type="GO" id="GO:0004497">
    <property type="term" value="F:monooxygenase activity"/>
    <property type="evidence" value="ECO:0007669"/>
    <property type="project" value="UniProtKB-KW"/>
</dbReference>
<evidence type="ECO:0000313" key="5">
    <source>
        <dbReference type="EMBL" id="PMD50723.1"/>
    </source>
</evidence>
<dbReference type="SUPFAM" id="SSF51679">
    <property type="entry name" value="Bacterial luciferase-like"/>
    <property type="match status" value="1"/>
</dbReference>
<evidence type="ECO:0000256" key="2">
    <source>
        <dbReference type="ARBA" id="ARBA00022643"/>
    </source>
</evidence>
<dbReference type="RefSeq" id="XP_024727627.1">
    <property type="nucleotide sequence ID" value="XM_024882028.1"/>
</dbReference>
<dbReference type="InterPro" id="IPR036661">
    <property type="entry name" value="Luciferase-like_sf"/>
</dbReference>
<dbReference type="OrthoDB" id="5561043at2759"/>
<proteinExistence type="predicted"/>
<dbReference type="EMBL" id="KZ613913">
    <property type="protein sequence ID" value="PMD50723.1"/>
    <property type="molecule type" value="Genomic_DNA"/>
</dbReference>
<evidence type="ECO:0000256" key="3">
    <source>
        <dbReference type="ARBA" id="ARBA00023002"/>
    </source>
</evidence>
<evidence type="ECO:0000256" key="4">
    <source>
        <dbReference type="ARBA" id="ARBA00023033"/>
    </source>
</evidence>
<reference evidence="5 6" key="1">
    <citation type="submission" date="2016-04" db="EMBL/GenBank/DDBJ databases">
        <title>A degradative enzymes factory behind the ericoid mycorrhizal symbiosis.</title>
        <authorList>
            <consortium name="DOE Joint Genome Institute"/>
            <person name="Martino E."/>
            <person name="Morin E."/>
            <person name="Grelet G."/>
            <person name="Kuo A."/>
            <person name="Kohler A."/>
            <person name="Daghino S."/>
            <person name="Barry K."/>
            <person name="Choi C."/>
            <person name="Cichocki N."/>
            <person name="Clum A."/>
            <person name="Copeland A."/>
            <person name="Hainaut M."/>
            <person name="Haridas S."/>
            <person name="Labutti K."/>
            <person name="Lindquist E."/>
            <person name="Lipzen A."/>
            <person name="Khouja H.-R."/>
            <person name="Murat C."/>
            <person name="Ohm R."/>
            <person name="Olson A."/>
            <person name="Spatafora J."/>
            <person name="Veneault-Fourrey C."/>
            <person name="Henrissat B."/>
            <person name="Grigoriev I."/>
            <person name="Martin F."/>
            <person name="Perotto S."/>
        </authorList>
    </citation>
    <scope>NUCLEOTIDE SEQUENCE [LARGE SCALE GENOMIC DNA]</scope>
    <source>
        <strain evidence="5 6">E</strain>
    </source>
</reference>
<organism evidence="5 6">
    <name type="scientific">Hyaloscypha bicolor E</name>
    <dbReference type="NCBI Taxonomy" id="1095630"/>
    <lineage>
        <taxon>Eukaryota</taxon>
        <taxon>Fungi</taxon>
        <taxon>Dikarya</taxon>
        <taxon>Ascomycota</taxon>
        <taxon>Pezizomycotina</taxon>
        <taxon>Leotiomycetes</taxon>
        <taxon>Helotiales</taxon>
        <taxon>Hyaloscyphaceae</taxon>
        <taxon>Hyaloscypha</taxon>
        <taxon>Hyaloscypha bicolor</taxon>
    </lineage>
</organism>
<dbReference type="GeneID" id="36590105"/>